<dbReference type="RefSeq" id="WP_135446099.1">
    <property type="nucleotide sequence ID" value="NZ_SRLE01000013.1"/>
</dbReference>
<proteinExistence type="predicted"/>
<dbReference type="EMBL" id="SRLE01000013">
    <property type="protein sequence ID" value="TGD71583.1"/>
    <property type="molecule type" value="Genomic_DNA"/>
</dbReference>
<sequence length="282" mass="30434">MKTMGLKLCGSALARWLAGAALAFVCSAGASAQALPTWQELVFEQSRYGFTARSSLALQADPQRECTWLLHVESSVASNRERVELTLRADSAALLERQRFSAGRNQRLKQHVFSDGKILRERREPGADAAARPADWPLSSARDIAYPAALASRDVTDSYALLLLATRLAAGESSTATVLTDFNFYQVTLQATPGPELAVDYSEQPGGETRRGKRATLAVALQVSALGEPEEARDFSLLGLEDEIIIYVDAENGLPLRLTGQAPRVGSAGIDLRQVTSRTSGQ</sequence>
<evidence type="ECO:0000313" key="3">
    <source>
        <dbReference type="Proteomes" id="UP000298050"/>
    </source>
</evidence>
<feature type="signal peptide" evidence="1">
    <location>
        <begin position="1"/>
        <end position="23"/>
    </location>
</feature>
<organism evidence="2 3">
    <name type="scientific">Mangrovimicrobium sediminis</name>
    <dbReference type="NCBI Taxonomy" id="2562682"/>
    <lineage>
        <taxon>Bacteria</taxon>
        <taxon>Pseudomonadati</taxon>
        <taxon>Pseudomonadota</taxon>
        <taxon>Gammaproteobacteria</taxon>
        <taxon>Cellvibrionales</taxon>
        <taxon>Halieaceae</taxon>
        <taxon>Mangrovimicrobium</taxon>
    </lineage>
</organism>
<name>A0A4Z0LW11_9GAMM</name>
<dbReference type="AlphaFoldDB" id="A0A4Z0LW11"/>
<protein>
    <recommendedName>
        <fullName evidence="4">DUF3108 domain-containing protein</fullName>
    </recommendedName>
</protein>
<keyword evidence="1" id="KW-0732">Signal</keyword>
<evidence type="ECO:0000256" key="1">
    <source>
        <dbReference type="SAM" id="SignalP"/>
    </source>
</evidence>
<dbReference type="OrthoDB" id="10020827at2"/>
<comment type="caution">
    <text evidence="2">The sequence shown here is derived from an EMBL/GenBank/DDBJ whole genome shotgun (WGS) entry which is preliminary data.</text>
</comment>
<gene>
    <name evidence="2" type="ORF">E4634_18250</name>
</gene>
<dbReference type="Proteomes" id="UP000298050">
    <property type="component" value="Unassembled WGS sequence"/>
</dbReference>
<reference evidence="2 3" key="1">
    <citation type="submission" date="2019-04" db="EMBL/GenBank/DDBJ databases">
        <title>Taxonomy of novel Haliea sp. from mangrove soil of West Coast of India.</title>
        <authorList>
            <person name="Verma A."/>
            <person name="Kumar P."/>
            <person name="Krishnamurthi S."/>
        </authorList>
    </citation>
    <scope>NUCLEOTIDE SEQUENCE [LARGE SCALE GENOMIC DNA]</scope>
    <source>
        <strain evidence="2 3">SAOS-164</strain>
    </source>
</reference>
<evidence type="ECO:0008006" key="4">
    <source>
        <dbReference type="Google" id="ProtNLM"/>
    </source>
</evidence>
<accession>A0A4Z0LW11</accession>
<evidence type="ECO:0000313" key="2">
    <source>
        <dbReference type="EMBL" id="TGD71583.1"/>
    </source>
</evidence>
<keyword evidence="3" id="KW-1185">Reference proteome</keyword>
<feature type="chain" id="PRO_5021505896" description="DUF3108 domain-containing protein" evidence="1">
    <location>
        <begin position="24"/>
        <end position="282"/>
    </location>
</feature>